<name>A0A4P9Y0H2_9FUNG</name>
<dbReference type="GO" id="GO:0006334">
    <property type="term" value="P:nucleosome assembly"/>
    <property type="evidence" value="ECO:0007669"/>
    <property type="project" value="InterPro"/>
</dbReference>
<keyword evidence="3" id="KW-1185">Reference proteome</keyword>
<evidence type="ECO:0000256" key="1">
    <source>
        <dbReference type="ARBA" id="ARBA00009947"/>
    </source>
</evidence>
<dbReference type="Proteomes" id="UP000267251">
    <property type="component" value="Unassembled WGS sequence"/>
</dbReference>
<dbReference type="OrthoDB" id="19419at2759"/>
<gene>
    <name evidence="2" type="ORF">BJ684DRAFT_22181</name>
</gene>
<dbReference type="SUPFAM" id="SSF143113">
    <property type="entry name" value="NAP-like"/>
    <property type="match status" value="1"/>
</dbReference>
<comment type="similarity">
    <text evidence="1">Belongs to the nucleosome assembly protein (NAP) family.</text>
</comment>
<dbReference type="Gene3D" id="1.20.5.1500">
    <property type="match status" value="1"/>
</dbReference>
<protein>
    <submittedName>
        <fullName evidence="2">Uncharacterized protein</fullName>
    </submittedName>
</protein>
<dbReference type="InterPro" id="IPR002164">
    <property type="entry name" value="NAP_family"/>
</dbReference>
<dbReference type="AlphaFoldDB" id="A0A4P9Y0H2"/>
<dbReference type="InterPro" id="IPR037231">
    <property type="entry name" value="NAP-like_sf"/>
</dbReference>
<dbReference type="GO" id="GO:0005634">
    <property type="term" value="C:nucleus"/>
    <property type="evidence" value="ECO:0007669"/>
    <property type="project" value="InterPro"/>
</dbReference>
<dbReference type="PANTHER" id="PTHR11875">
    <property type="entry name" value="TESTIS-SPECIFIC Y-ENCODED PROTEIN"/>
    <property type="match status" value="1"/>
</dbReference>
<organism evidence="2 3">
    <name type="scientific">Piptocephalis cylindrospora</name>
    <dbReference type="NCBI Taxonomy" id="1907219"/>
    <lineage>
        <taxon>Eukaryota</taxon>
        <taxon>Fungi</taxon>
        <taxon>Fungi incertae sedis</taxon>
        <taxon>Zoopagomycota</taxon>
        <taxon>Zoopagomycotina</taxon>
        <taxon>Zoopagomycetes</taxon>
        <taxon>Zoopagales</taxon>
        <taxon>Piptocephalidaceae</taxon>
        <taxon>Piptocephalis</taxon>
    </lineage>
</organism>
<accession>A0A4P9Y0H2</accession>
<evidence type="ECO:0000313" key="3">
    <source>
        <dbReference type="Proteomes" id="UP000267251"/>
    </source>
</evidence>
<reference evidence="3" key="1">
    <citation type="journal article" date="2018" name="Nat. Microbiol.">
        <title>Leveraging single-cell genomics to expand the fungal tree of life.</title>
        <authorList>
            <person name="Ahrendt S.R."/>
            <person name="Quandt C.A."/>
            <person name="Ciobanu D."/>
            <person name="Clum A."/>
            <person name="Salamov A."/>
            <person name="Andreopoulos B."/>
            <person name="Cheng J.F."/>
            <person name="Woyke T."/>
            <person name="Pelin A."/>
            <person name="Henrissat B."/>
            <person name="Reynolds N.K."/>
            <person name="Benny G.L."/>
            <person name="Smith M.E."/>
            <person name="James T.Y."/>
            <person name="Grigoriev I.V."/>
        </authorList>
    </citation>
    <scope>NUCLEOTIDE SEQUENCE [LARGE SCALE GENOMIC DNA]</scope>
</reference>
<proteinExistence type="inferred from homology"/>
<sequence length="91" mass="10259">MSSPTALSEKAVEAINKVNEKLQTITSEFEDRILALQVEYEIKKKEAYEERQKAVSEIPGFWGEVFSNHPFTGSLLTSAEAELLTGLREVR</sequence>
<feature type="non-terminal residue" evidence="2">
    <location>
        <position position="91"/>
    </location>
</feature>
<evidence type="ECO:0000313" key="2">
    <source>
        <dbReference type="EMBL" id="RKP11270.1"/>
    </source>
</evidence>
<dbReference type="EMBL" id="KZ989055">
    <property type="protein sequence ID" value="RKP11270.1"/>
    <property type="molecule type" value="Genomic_DNA"/>
</dbReference>